<proteinExistence type="predicted"/>
<comment type="caution">
    <text evidence="2">The sequence shown here is derived from an EMBL/GenBank/DDBJ whole genome shotgun (WGS) entry which is preliminary data.</text>
</comment>
<feature type="region of interest" description="Disordered" evidence="1">
    <location>
        <begin position="76"/>
        <end position="106"/>
    </location>
</feature>
<evidence type="ECO:0000256" key="1">
    <source>
        <dbReference type="SAM" id="MobiDB-lite"/>
    </source>
</evidence>
<keyword evidence="3" id="KW-1185">Reference proteome</keyword>
<protein>
    <submittedName>
        <fullName evidence="2">Uncharacterized protein</fullName>
    </submittedName>
</protein>
<accession>A0A9P7R8N1</accession>
<dbReference type="Proteomes" id="UP000699042">
    <property type="component" value="Unassembled WGS sequence"/>
</dbReference>
<name>A0A9P7R8N1_9PEZI</name>
<dbReference type="AlphaFoldDB" id="A0A9P7R8N1"/>
<reference evidence="2" key="1">
    <citation type="submission" date="2021-05" db="EMBL/GenBank/DDBJ databases">
        <title>Comparative genomics of three Colletotrichum scovillei strains and genetic complementation revealed genes involved fungal growth and virulence on chili pepper.</title>
        <authorList>
            <person name="Hsieh D.-K."/>
            <person name="Chuang S.-C."/>
            <person name="Chen C.-Y."/>
            <person name="Chao Y.-T."/>
            <person name="Lu M.-Y.J."/>
            <person name="Lee M.-H."/>
            <person name="Shih M.-C."/>
        </authorList>
    </citation>
    <scope>NUCLEOTIDE SEQUENCE</scope>
    <source>
        <strain evidence="2">Coll-153</strain>
    </source>
</reference>
<organism evidence="2 3">
    <name type="scientific">Colletotrichum scovillei</name>
    <dbReference type="NCBI Taxonomy" id="1209932"/>
    <lineage>
        <taxon>Eukaryota</taxon>
        <taxon>Fungi</taxon>
        <taxon>Dikarya</taxon>
        <taxon>Ascomycota</taxon>
        <taxon>Pezizomycotina</taxon>
        <taxon>Sordariomycetes</taxon>
        <taxon>Hypocreomycetidae</taxon>
        <taxon>Glomerellales</taxon>
        <taxon>Glomerellaceae</taxon>
        <taxon>Colletotrichum</taxon>
        <taxon>Colletotrichum acutatum species complex</taxon>
    </lineage>
</organism>
<gene>
    <name evidence="2" type="ORF">JMJ77_001961</name>
</gene>
<evidence type="ECO:0000313" key="3">
    <source>
        <dbReference type="Proteomes" id="UP000699042"/>
    </source>
</evidence>
<dbReference type="EMBL" id="JAESDN010000004">
    <property type="protein sequence ID" value="KAG7051337.1"/>
    <property type="molecule type" value="Genomic_DNA"/>
</dbReference>
<evidence type="ECO:0000313" key="2">
    <source>
        <dbReference type="EMBL" id="KAG7051337.1"/>
    </source>
</evidence>
<feature type="compositionally biased region" description="Polar residues" evidence="1">
    <location>
        <begin position="89"/>
        <end position="100"/>
    </location>
</feature>
<sequence>MAPTLATLFVPESSSGINPRLRPALGYSIPWCLFVLRTYLTAFRTIQGPREHGWTFLTFRVRPCPPASNAPGYLKHPNANRSGAIHPSGTLTSTTPSNPNHCKDQPCKHQINTLTLMREQRRAEAAAVMDLWW</sequence>